<dbReference type="Pfam" id="PF08666">
    <property type="entry name" value="SAF"/>
    <property type="match status" value="1"/>
</dbReference>
<dbReference type="SMART" id="SM00858">
    <property type="entry name" value="SAF"/>
    <property type="match status" value="1"/>
</dbReference>
<evidence type="ECO:0000259" key="3">
    <source>
        <dbReference type="SMART" id="SM00858"/>
    </source>
</evidence>
<accession>A0A1M5BES7</accession>
<reference evidence="5" key="1">
    <citation type="submission" date="2016-11" db="EMBL/GenBank/DDBJ databases">
        <authorList>
            <person name="Varghese N."/>
            <person name="Submissions S."/>
        </authorList>
    </citation>
    <scope>NUCLEOTIDE SEQUENCE [LARGE SCALE GENOMIC DNA]</scope>
    <source>
        <strain evidence="5">DSM 12395</strain>
    </source>
</reference>
<dbReference type="Pfam" id="PF16976">
    <property type="entry name" value="RcpC"/>
    <property type="match status" value="1"/>
</dbReference>
<evidence type="ECO:0000313" key="4">
    <source>
        <dbReference type="EMBL" id="SHF40994.1"/>
    </source>
</evidence>
<sequence length="274" mass="29438">MSFLKNRTVLGVICIVLSLLICFVVAPLFNSSISQKTDIVRVIKDIKAGDQITREMLKTVEVGSYNLSKNVVKDVDTAIGKYAAADMAAGDYILSSKLTDVLAAENAYLYHLNGEKQAISVTLKSFATGLSGKLATGDIVSVIAPDYKKRGTTVIPAELKYVEVIAVTANTGYDTDTGGQRGNEDEKQLPSTVTLLASPEQSKILAELEADGKLHLSLVYRGSKENAAKFIEAQDKVIEELYPSAKVQTGEEKTESTGAENTGNIKPDTPKEGE</sequence>
<dbReference type="NCBIfam" id="TIGR03177">
    <property type="entry name" value="pilus_cpaB"/>
    <property type="match status" value="1"/>
</dbReference>
<evidence type="ECO:0000313" key="5">
    <source>
        <dbReference type="Proteomes" id="UP000184148"/>
    </source>
</evidence>
<keyword evidence="2" id="KW-0812">Transmembrane</keyword>
<dbReference type="Proteomes" id="UP000184148">
    <property type="component" value="Unassembled WGS sequence"/>
</dbReference>
<dbReference type="InterPro" id="IPR017592">
    <property type="entry name" value="Pilus_assmbl_Flp-typ_CpaB"/>
</dbReference>
<evidence type="ECO:0000256" key="2">
    <source>
        <dbReference type="SAM" id="Phobius"/>
    </source>
</evidence>
<dbReference type="STRING" id="1121429.SAMN02745133_02571"/>
<dbReference type="InterPro" id="IPR031571">
    <property type="entry name" value="RcpC_dom"/>
</dbReference>
<protein>
    <submittedName>
        <fullName evidence="4">Pilus assembly protein CpaB</fullName>
    </submittedName>
</protein>
<dbReference type="EMBL" id="FQUY01000022">
    <property type="protein sequence ID" value="SHF40994.1"/>
    <property type="molecule type" value="Genomic_DNA"/>
</dbReference>
<dbReference type="CDD" id="cd11614">
    <property type="entry name" value="SAF_CpaB_FlgA_like"/>
    <property type="match status" value="1"/>
</dbReference>
<feature type="transmembrane region" description="Helical" evidence="2">
    <location>
        <begin position="9"/>
        <end position="29"/>
    </location>
</feature>
<evidence type="ECO:0000256" key="1">
    <source>
        <dbReference type="SAM" id="MobiDB-lite"/>
    </source>
</evidence>
<proteinExistence type="predicted"/>
<dbReference type="AlphaFoldDB" id="A0A1M5BES7"/>
<organism evidence="4 5">
    <name type="scientific">Desulforamulus putei DSM 12395</name>
    <dbReference type="NCBI Taxonomy" id="1121429"/>
    <lineage>
        <taxon>Bacteria</taxon>
        <taxon>Bacillati</taxon>
        <taxon>Bacillota</taxon>
        <taxon>Clostridia</taxon>
        <taxon>Eubacteriales</taxon>
        <taxon>Peptococcaceae</taxon>
        <taxon>Desulforamulus</taxon>
    </lineage>
</organism>
<dbReference type="OrthoDB" id="1953381at2"/>
<dbReference type="RefSeq" id="WP_073239784.1">
    <property type="nucleotide sequence ID" value="NZ_FQUY01000022.1"/>
</dbReference>
<dbReference type="InterPro" id="IPR013974">
    <property type="entry name" value="SAF"/>
</dbReference>
<feature type="domain" description="SAF" evidence="3">
    <location>
        <begin position="37"/>
        <end position="99"/>
    </location>
</feature>
<keyword evidence="5" id="KW-1185">Reference proteome</keyword>
<name>A0A1M5BES7_9FIRM</name>
<gene>
    <name evidence="4" type="ORF">SAMN02745133_02571</name>
</gene>
<keyword evidence="2" id="KW-0472">Membrane</keyword>
<keyword evidence="2" id="KW-1133">Transmembrane helix</keyword>
<feature type="region of interest" description="Disordered" evidence="1">
    <location>
        <begin position="244"/>
        <end position="274"/>
    </location>
</feature>